<evidence type="ECO:0000259" key="15">
    <source>
        <dbReference type="PROSITE" id="PS50076"/>
    </source>
</evidence>
<dbReference type="PROSITE" id="PS50076">
    <property type="entry name" value="DNAJ_2"/>
    <property type="match status" value="1"/>
</dbReference>
<dbReference type="FunFam" id="2.10.230.10:FF:000002">
    <property type="entry name" value="Molecular chaperone DnaJ"/>
    <property type="match status" value="1"/>
</dbReference>
<dbReference type="GO" id="GO:0006260">
    <property type="term" value="P:DNA replication"/>
    <property type="evidence" value="ECO:0007669"/>
    <property type="project" value="UniProtKB-KW"/>
</dbReference>
<evidence type="ECO:0000256" key="14">
    <source>
        <dbReference type="PROSITE-ProRule" id="PRU00546"/>
    </source>
</evidence>
<sequence>MAEETDYYKILGVEKDASQDDITKAYRKMSKKYHPDINHEPGAEEKFKKINEAYETLNDPQKRAAYDQYGSAGPQGAGGFGGYGQQGQGFSGQDFGGFGGGAGGFDDIFSQFFGGAAGGQQQTANAPRQGSDLQYRMDLSFEEGVFGKSTTISYNREETCPTCDGSGAKPGTSPVTCQKCGGSGYIEVTRNTPLGQMRSRQVCDVCHGTGKEIKEKCPTCHGSGHVQKQHRVEVKVPAGVEDGQQMRLQGQGEAGTNGGPYGDLFIIFRVAPSKEFERDGAEIYLKVPISFVQATLGDEIEVNTVHGPVKMKIPAGTQTNTTFRLRGKGAPRLRGNGNGDEKVTVNVVTPKKLNGKQKDALKAFAMASGSDVAPQKGKSNFFEKLKKAINGDDN</sequence>
<feature type="domain" description="J" evidence="15">
    <location>
        <begin position="6"/>
        <end position="70"/>
    </location>
</feature>
<organism evidence="17 20">
    <name type="scientific">Lactobacillus selangorensis</name>
    <dbReference type="NCBI Taxonomy" id="81857"/>
    <lineage>
        <taxon>Bacteria</taxon>
        <taxon>Bacillati</taxon>
        <taxon>Bacillota</taxon>
        <taxon>Bacilli</taxon>
        <taxon>Lactobacillales</taxon>
        <taxon>Lactobacillaceae</taxon>
        <taxon>Lactobacillus</taxon>
    </lineage>
</organism>
<comment type="caution">
    <text evidence="17">The sequence shown here is derived from an EMBL/GenBank/DDBJ whole genome shotgun (WGS) entry which is preliminary data.</text>
</comment>
<proteinExistence type="inferred from homology"/>
<evidence type="ECO:0000313" key="18">
    <source>
        <dbReference type="EMBL" id="KRN33876.1"/>
    </source>
</evidence>
<feature type="binding site" evidence="13">
    <location>
        <position position="163"/>
    </location>
    <ligand>
        <name>Zn(2+)</name>
        <dbReference type="ChEBI" id="CHEBI:29105"/>
        <label>1</label>
    </ligand>
</feature>
<dbReference type="SUPFAM" id="SSF49493">
    <property type="entry name" value="HSP40/DnaJ peptide-binding domain"/>
    <property type="match status" value="2"/>
</dbReference>
<dbReference type="GO" id="GO:0008270">
    <property type="term" value="F:zinc ion binding"/>
    <property type="evidence" value="ECO:0007669"/>
    <property type="project" value="UniProtKB-UniRule"/>
</dbReference>
<dbReference type="FunFam" id="1.10.287.110:FF:000031">
    <property type="entry name" value="Molecular chaperone DnaJ"/>
    <property type="match status" value="1"/>
</dbReference>
<feature type="repeat" description="CXXCXGXG motif" evidence="13">
    <location>
        <begin position="217"/>
        <end position="224"/>
    </location>
</feature>
<comment type="subcellular location">
    <subcellularLocation>
        <location evidence="1 13">Cytoplasm</location>
    </subcellularLocation>
</comment>
<dbReference type="Gene3D" id="2.10.230.10">
    <property type="entry name" value="Heat shock protein DnaJ, cysteine-rich domain"/>
    <property type="match status" value="1"/>
</dbReference>
<dbReference type="HAMAP" id="MF_01152">
    <property type="entry name" value="DnaJ"/>
    <property type="match status" value="1"/>
</dbReference>
<comment type="domain">
    <text evidence="13">The J domain is necessary and sufficient to stimulate DnaK ATPase activity. Zinc center 1 plays an important role in the autonomous, DnaK-independent chaperone activity of DnaJ. Zinc center 2 is essential for interaction with DnaK and for DnaJ activity.</text>
</comment>
<reference evidence="19 20" key="1">
    <citation type="journal article" date="2015" name="Genome Announc.">
        <title>Expanding the biotechnology potential of lactobacilli through comparative genomics of 213 strains and associated genera.</title>
        <authorList>
            <person name="Sun Z."/>
            <person name="Harris H.M."/>
            <person name="McCann A."/>
            <person name="Guo C."/>
            <person name="Argimon S."/>
            <person name="Zhang W."/>
            <person name="Yang X."/>
            <person name="Jeffery I.B."/>
            <person name="Cooney J.C."/>
            <person name="Kagawa T.F."/>
            <person name="Liu W."/>
            <person name="Song Y."/>
            <person name="Salvetti E."/>
            <person name="Wrobel A."/>
            <person name="Rasinkangas P."/>
            <person name="Parkhill J."/>
            <person name="Rea M.C."/>
            <person name="O'Sullivan O."/>
            <person name="Ritari J."/>
            <person name="Douillard F.P."/>
            <person name="Paul Ross R."/>
            <person name="Yang R."/>
            <person name="Briner A.E."/>
            <person name="Felis G.E."/>
            <person name="de Vos W.M."/>
            <person name="Barrangou R."/>
            <person name="Klaenhammer T.R."/>
            <person name="Caufield P.W."/>
            <person name="Cui Y."/>
            <person name="Zhang H."/>
            <person name="O'Toole P.W."/>
        </authorList>
    </citation>
    <scope>NUCLEOTIDE SEQUENCE [LARGE SCALE GENOMIC DNA]</scope>
    <source>
        <strain evidence="17 20">ATCC BAA-66</strain>
        <strain evidence="18 19">DSM 13344</strain>
    </source>
</reference>
<feature type="repeat" description="CXXCXGXG motif" evidence="13">
    <location>
        <begin position="177"/>
        <end position="184"/>
    </location>
</feature>
<evidence type="ECO:0000256" key="12">
    <source>
        <dbReference type="ARBA" id="ARBA00067609"/>
    </source>
</evidence>
<dbReference type="STRING" id="81857.IV38_GL000480"/>
<dbReference type="InterPro" id="IPR018253">
    <property type="entry name" value="DnaJ_domain_CS"/>
</dbReference>
<dbReference type="InterPro" id="IPR008971">
    <property type="entry name" value="HSP40/DnaJ_pept-bd"/>
</dbReference>
<keyword evidence="19" id="KW-1185">Reference proteome</keyword>
<dbReference type="CDD" id="cd10747">
    <property type="entry name" value="DnaJ_C"/>
    <property type="match status" value="1"/>
</dbReference>
<evidence type="ECO:0000313" key="20">
    <source>
        <dbReference type="Proteomes" id="UP000051751"/>
    </source>
</evidence>
<evidence type="ECO:0000256" key="5">
    <source>
        <dbReference type="ARBA" id="ARBA00022723"/>
    </source>
</evidence>
<dbReference type="PROSITE" id="PS00636">
    <property type="entry name" value="DNAJ_1"/>
    <property type="match status" value="1"/>
</dbReference>
<keyword evidence="10 13" id="KW-0143">Chaperone</keyword>
<evidence type="ECO:0000256" key="9">
    <source>
        <dbReference type="ARBA" id="ARBA00023016"/>
    </source>
</evidence>
<dbReference type="GO" id="GO:0005737">
    <property type="term" value="C:cytoplasm"/>
    <property type="evidence" value="ECO:0007669"/>
    <property type="project" value="UniProtKB-SubCell"/>
</dbReference>
<keyword evidence="8 13" id="KW-0862">Zinc</keyword>
<evidence type="ECO:0000256" key="2">
    <source>
        <dbReference type="ARBA" id="ARBA00011738"/>
    </source>
</evidence>
<dbReference type="Proteomes" id="UP000051645">
    <property type="component" value="Unassembled WGS sequence"/>
</dbReference>
<dbReference type="GO" id="GO:0031072">
    <property type="term" value="F:heat shock protein binding"/>
    <property type="evidence" value="ECO:0007669"/>
    <property type="project" value="InterPro"/>
</dbReference>
<feature type="binding site" evidence="13">
    <location>
        <position position="180"/>
    </location>
    <ligand>
        <name>Zn(2+)</name>
        <dbReference type="ChEBI" id="CHEBI:29105"/>
        <label>2</label>
    </ligand>
</feature>
<dbReference type="OrthoDB" id="9779889at2"/>
<dbReference type="InterPro" id="IPR036869">
    <property type="entry name" value="J_dom_sf"/>
</dbReference>
<dbReference type="InterPro" id="IPR001623">
    <property type="entry name" value="DnaJ_domain"/>
</dbReference>
<dbReference type="NCBIfam" id="NF008035">
    <property type="entry name" value="PRK10767.1"/>
    <property type="match status" value="1"/>
</dbReference>
<dbReference type="SMART" id="SM00271">
    <property type="entry name" value="DnaJ"/>
    <property type="match status" value="1"/>
</dbReference>
<dbReference type="NCBIfam" id="TIGR02349">
    <property type="entry name" value="DnaJ_bact"/>
    <property type="match status" value="1"/>
</dbReference>
<comment type="function">
    <text evidence="13">Participates actively in the response to hyperosmotic and heat shock by preventing the aggregation of stress-denatured proteins and by disaggregating proteins, also in an autonomous, DnaK-independent fashion. Unfolded proteins bind initially to DnaJ; upon interaction with the DnaJ-bound protein, DnaK hydrolyzes its bound ATP, resulting in the formation of a stable complex. GrpE releases ADP from DnaK; ATP binding to DnaK triggers the release of the substrate protein, thus completing the reaction cycle. Several rounds of ATP-dependent interactions between DnaJ, DnaK and GrpE are required for fully efficient folding. Also involved, together with DnaK and GrpE, in the DNA replication of plasmids through activation of initiation proteins.</text>
</comment>
<keyword evidence="5 13" id="KW-0479">Metal-binding</keyword>
<dbReference type="Gene3D" id="1.10.287.110">
    <property type="entry name" value="DnaJ domain"/>
    <property type="match status" value="1"/>
</dbReference>
<dbReference type="PRINTS" id="PR00625">
    <property type="entry name" value="JDOMAIN"/>
</dbReference>
<comment type="similarity">
    <text evidence="11 13">Belongs to the DnaJ family.</text>
</comment>
<dbReference type="FunFam" id="2.60.260.20:FF:000004">
    <property type="entry name" value="Molecular chaperone DnaJ"/>
    <property type="match status" value="1"/>
</dbReference>
<feature type="binding site" evidence="13">
    <location>
        <position position="206"/>
    </location>
    <ligand>
        <name>Zn(2+)</name>
        <dbReference type="ChEBI" id="CHEBI:29105"/>
        <label>2</label>
    </ligand>
</feature>
<dbReference type="SUPFAM" id="SSF57938">
    <property type="entry name" value="DnaJ/Hsp40 cysteine-rich domain"/>
    <property type="match status" value="1"/>
</dbReference>
<evidence type="ECO:0000256" key="7">
    <source>
        <dbReference type="ARBA" id="ARBA00022771"/>
    </source>
</evidence>
<name>A0A0R2FWE0_9LACO</name>
<evidence type="ECO:0000256" key="10">
    <source>
        <dbReference type="ARBA" id="ARBA00023186"/>
    </source>
</evidence>
<keyword evidence="7 13" id="KW-0863">Zinc-finger</keyword>
<evidence type="ECO:0000256" key="6">
    <source>
        <dbReference type="ARBA" id="ARBA00022737"/>
    </source>
</evidence>
<dbReference type="Pfam" id="PF00226">
    <property type="entry name" value="DnaJ"/>
    <property type="match status" value="1"/>
</dbReference>
<feature type="binding site" evidence="13">
    <location>
        <position position="203"/>
    </location>
    <ligand>
        <name>Zn(2+)</name>
        <dbReference type="ChEBI" id="CHEBI:29105"/>
        <label>2</label>
    </ligand>
</feature>
<dbReference type="CDD" id="cd10719">
    <property type="entry name" value="DnaJ_zf"/>
    <property type="match status" value="1"/>
</dbReference>
<evidence type="ECO:0000313" key="19">
    <source>
        <dbReference type="Proteomes" id="UP000051645"/>
    </source>
</evidence>
<dbReference type="Proteomes" id="UP000051751">
    <property type="component" value="Unassembled WGS sequence"/>
</dbReference>
<evidence type="ECO:0000256" key="4">
    <source>
        <dbReference type="ARBA" id="ARBA00022705"/>
    </source>
</evidence>
<evidence type="ECO:0000256" key="13">
    <source>
        <dbReference type="HAMAP-Rule" id="MF_01152"/>
    </source>
</evidence>
<keyword evidence="4 13" id="KW-0235">DNA replication</keyword>
<feature type="binding site" evidence="13">
    <location>
        <position position="160"/>
    </location>
    <ligand>
        <name>Zn(2+)</name>
        <dbReference type="ChEBI" id="CHEBI:29105"/>
        <label>1</label>
    </ligand>
</feature>
<dbReference type="GO" id="GO:0005524">
    <property type="term" value="F:ATP binding"/>
    <property type="evidence" value="ECO:0007669"/>
    <property type="project" value="InterPro"/>
</dbReference>
<dbReference type="EMBL" id="JQAZ01000001">
    <property type="protein sequence ID" value="KRN33876.1"/>
    <property type="molecule type" value="Genomic_DNA"/>
</dbReference>
<protein>
    <recommendedName>
        <fullName evidence="12 13">Chaperone protein DnaJ</fullName>
    </recommendedName>
</protein>
<dbReference type="Pfam" id="PF00684">
    <property type="entry name" value="DnaJ_CXXCXGXG"/>
    <property type="match status" value="1"/>
</dbReference>
<dbReference type="InterPro" id="IPR002939">
    <property type="entry name" value="DnaJ_C"/>
</dbReference>
<evidence type="ECO:0000313" key="17">
    <source>
        <dbReference type="EMBL" id="KRN29594.1"/>
    </source>
</evidence>
<dbReference type="InterPro" id="IPR012724">
    <property type="entry name" value="DnaJ"/>
</dbReference>
<dbReference type="EMBL" id="JQAT01000001">
    <property type="protein sequence ID" value="KRN29594.1"/>
    <property type="molecule type" value="Genomic_DNA"/>
</dbReference>
<dbReference type="InterPro" id="IPR036410">
    <property type="entry name" value="HSP_DnaJ_Cys-rich_dom_sf"/>
</dbReference>
<feature type="repeat" description="CXXCXGXG motif" evidence="13">
    <location>
        <begin position="160"/>
        <end position="167"/>
    </location>
</feature>
<dbReference type="Gene3D" id="2.60.260.20">
    <property type="entry name" value="Urease metallochaperone UreE, N-terminal domain"/>
    <property type="match status" value="2"/>
</dbReference>
<dbReference type="PATRIC" id="fig|81857.3.peg.484"/>
<dbReference type="PANTHER" id="PTHR43096:SF48">
    <property type="entry name" value="CHAPERONE PROTEIN DNAJ"/>
    <property type="match status" value="1"/>
</dbReference>
<dbReference type="NCBIfam" id="NF010869">
    <property type="entry name" value="PRK14276.1"/>
    <property type="match status" value="1"/>
</dbReference>
<feature type="repeat" description="CXXCXGXG motif" evidence="13">
    <location>
        <begin position="203"/>
        <end position="210"/>
    </location>
</feature>
<feature type="binding site" evidence="13">
    <location>
        <position position="220"/>
    </location>
    <ligand>
        <name>Zn(2+)</name>
        <dbReference type="ChEBI" id="CHEBI:29105"/>
        <label>1</label>
    </ligand>
</feature>
<evidence type="ECO:0000256" key="3">
    <source>
        <dbReference type="ARBA" id="ARBA00022490"/>
    </source>
</evidence>
<comment type="cofactor">
    <cofactor evidence="13">
        <name>Zn(2+)</name>
        <dbReference type="ChEBI" id="CHEBI:29105"/>
    </cofactor>
    <text evidence="13">Binds 2 Zn(2+) ions per monomer.</text>
</comment>
<feature type="domain" description="CR-type" evidence="16">
    <location>
        <begin position="147"/>
        <end position="229"/>
    </location>
</feature>
<dbReference type="CDD" id="cd06257">
    <property type="entry name" value="DnaJ"/>
    <property type="match status" value="1"/>
</dbReference>
<dbReference type="SUPFAM" id="SSF46565">
    <property type="entry name" value="Chaperone J-domain"/>
    <property type="match status" value="1"/>
</dbReference>
<dbReference type="GO" id="GO:0042026">
    <property type="term" value="P:protein refolding"/>
    <property type="evidence" value="ECO:0007669"/>
    <property type="project" value="TreeGrafter"/>
</dbReference>
<keyword evidence="3 13" id="KW-0963">Cytoplasm</keyword>
<evidence type="ECO:0000256" key="8">
    <source>
        <dbReference type="ARBA" id="ARBA00022833"/>
    </source>
</evidence>
<dbReference type="GO" id="GO:0051082">
    <property type="term" value="F:unfolded protein binding"/>
    <property type="evidence" value="ECO:0007669"/>
    <property type="project" value="UniProtKB-UniRule"/>
</dbReference>
<feature type="binding site" evidence="13">
    <location>
        <position position="177"/>
    </location>
    <ligand>
        <name>Zn(2+)</name>
        <dbReference type="ChEBI" id="CHEBI:29105"/>
        <label>2</label>
    </ligand>
</feature>
<feature type="zinc finger region" description="CR-type" evidence="14">
    <location>
        <begin position="147"/>
        <end position="229"/>
    </location>
</feature>
<keyword evidence="6 13" id="KW-0677">Repeat</keyword>
<keyword evidence="9 13" id="KW-0346">Stress response</keyword>
<comment type="subunit">
    <text evidence="2 13">Homodimer.</text>
</comment>
<evidence type="ECO:0000259" key="16">
    <source>
        <dbReference type="PROSITE" id="PS51188"/>
    </source>
</evidence>
<dbReference type="AlphaFoldDB" id="A0A0R2FWE0"/>
<gene>
    <name evidence="13" type="primary">dnaJ</name>
    <name evidence="17" type="ORF">IV38_GL000480</name>
    <name evidence="18" type="ORF">IV40_GL000188</name>
</gene>
<dbReference type="Pfam" id="PF01556">
    <property type="entry name" value="DnaJ_C"/>
    <property type="match status" value="1"/>
</dbReference>
<evidence type="ECO:0000256" key="1">
    <source>
        <dbReference type="ARBA" id="ARBA00004496"/>
    </source>
</evidence>
<dbReference type="RefSeq" id="WP_057768492.1">
    <property type="nucleotide sequence ID" value="NZ_JQAT01000001.1"/>
</dbReference>
<feature type="binding site" evidence="13">
    <location>
        <position position="217"/>
    </location>
    <ligand>
        <name>Zn(2+)</name>
        <dbReference type="ChEBI" id="CHEBI:29105"/>
        <label>1</label>
    </ligand>
</feature>
<accession>A0A0R2FWE0</accession>
<dbReference type="InterPro" id="IPR001305">
    <property type="entry name" value="HSP_DnaJ_Cys-rich_dom"/>
</dbReference>
<dbReference type="PANTHER" id="PTHR43096">
    <property type="entry name" value="DNAJ HOMOLOG 1, MITOCHONDRIAL-RELATED"/>
    <property type="match status" value="1"/>
</dbReference>
<dbReference type="PROSITE" id="PS51188">
    <property type="entry name" value="ZF_CR"/>
    <property type="match status" value="1"/>
</dbReference>
<dbReference type="GO" id="GO:0009408">
    <property type="term" value="P:response to heat"/>
    <property type="evidence" value="ECO:0007669"/>
    <property type="project" value="InterPro"/>
</dbReference>
<evidence type="ECO:0000256" key="11">
    <source>
        <dbReference type="ARBA" id="ARBA00061004"/>
    </source>
</evidence>